<gene>
    <name evidence="9" type="ORF">OKA05_23220</name>
</gene>
<comment type="caution">
    <text evidence="9">The sequence shown here is derived from an EMBL/GenBank/DDBJ whole genome shotgun (WGS) entry which is preliminary data.</text>
</comment>
<keyword evidence="3" id="KW-1003">Cell membrane</keyword>
<keyword evidence="10" id="KW-1185">Reference proteome</keyword>
<evidence type="ECO:0000256" key="4">
    <source>
        <dbReference type="ARBA" id="ARBA00022692"/>
    </source>
</evidence>
<evidence type="ECO:0000256" key="7">
    <source>
        <dbReference type="RuleBase" id="RU003879"/>
    </source>
</evidence>
<dbReference type="Gene3D" id="3.30.420.270">
    <property type="match status" value="1"/>
</dbReference>
<keyword evidence="7" id="KW-0653">Protein transport</keyword>
<keyword evidence="4 7" id="KW-0812">Transmembrane</keyword>
<evidence type="ECO:0000256" key="8">
    <source>
        <dbReference type="SAM" id="Phobius"/>
    </source>
</evidence>
<dbReference type="InterPro" id="IPR003400">
    <property type="entry name" value="ExbD"/>
</dbReference>
<reference evidence="9 10" key="1">
    <citation type="submission" date="2022-10" db="EMBL/GenBank/DDBJ databases">
        <title>Luteolibacter arcticus strain CCTCC AB 2014275, whole genome shotgun sequencing project.</title>
        <authorList>
            <person name="Zhao G."/>
            <person name="Shen L."/>
        </authorList>
    </citation>
    <scope>NUCLEOTIDE SEQUENCE [LARGE SCALE GENOMIC DNA]</scope>
    <source>
        <strain evidence="9 10">CCTCC AB 2014275</strain>
    </source>
</reference>
<dbReference type="Proteomes" id="UP001320876">
    <property type="component" value="Unassembled WGS sequence"/>
</dbReference>
<evidence type="ECO:0000256" key="6">
    <source>
        <dbReference type="ARBA" id="ARBA00023136"/>
    </source>
</evidence>
<evidence type="ECO:0000256" key="2">
    <source>
        <dbReference type="ARBA" id="ARBA00005811"/>
    </source>
</evidence>
<evidence type="ECO:0000256" key="3">
    <source>
        <dbReference type="ARBA" id="ARBA00022475"/>
    </source>
</evidence>
<comment type="similarity">
    <text evidence="2 7">Belongs to the ExbD/TolR family.</text>
</comment>
<feature type="transmembrane region" description="Helical" evidence="8">
    <location>
        <begin position="12"/>
        <end position="31"/>
    </location>
</feature>
<evidence type="ECO:0000313" key="9">
    <source>
        <dbReference type="EMBL" id="MCW1925488.1"/>
    </source>
</evidence>
<evidence type="ECO:0000313" key="10">
    <source>
        <dbReference type="Proteomes" id="UP001320876"/>
    </source>
</evidence>
<proteinExistence type="inferred from homology"/>
<evidence type="ECO:0000256" key="5">
    <source>
        <dbReference type="ARBA" id="ARBA00022989"/>
    </source>
</evidence>
<sequence length="146" mass="16071">MHFEHPVRKTRGVPVVPMIDLLFVILIFLVVSTTFKKPRSVLPIELPTVREIAGSAVVDSRSVLALDKEGKITLDAVAVPDVQLLDSYLKAFTKENPGRKLELEADKQVPLEKLLGVWDALTRAGIAIKDVPARIRLPQEPGSSSK</sequence>
<name>A0ABT3GPU5_9BACT</name>
<dbReference type="PANTHER" id="PTHR30558">
    <property type="entry name" value="EXBD MEMBRANE COMPONENT OF PMF-DRIVEN MACROMOLECULE IMPORT SYSTEM"/>
    <property type="match status" value="1"/>
</dbReference>
<evidence type="ECO:0000256" key="1">
    <source>
        <dbReference type="ARBA" id="ARBA00004162"/>
    </source>
</evidence>
<dbReference type="RefSeq" id="WP_264489594.1">
    <property type="nucleotide sequence ID" value="NZ_JAPDDT010000014.1"/>
</dbReference>
<accession>A0ABT3GPU5</accession>
<comment type="subcellular location">
    <subcellularLocation>
        <location evidence="1">Cell membrane</location>
        <topology evidence="1">Single-pass membrane protein</topology>
    </subcellularLocation>
    <subcellularLocation>
        <location evidence="7">Cell membrane</location>
        <topology evidence="7">Single-pass type II membrane protein</topology>
    </subcellularLocation>
</comment>
<dbReference type="Pfam" id="PF02472">
    <property type="entry name" value="ExbD"/>
    <property type="match status" value="1"/>
</dbReference>
<keyword evidence="5 8" id="KW-1133">Transmembrane helix</keyword>
<keyword evidence="7" id="KW-0813">Transport</keyword>
<keyword evidence="6 8" id="KW-0472">Membrane</keyword>
<organism evidence="9 10">
    <name type="scientific">Luteolibacter arcticus</name>
    <dbReference type="NCBI Taxonomy" id="1581411"/>
    <lineage>
        <taxon>Bacteria</taxon>
        <taxon>Pseudomonadati</taxon>
        <taxon>Verrucomicrobiota</taxon>
        <taxon>Verrucomicrobiia</taxon>
        <taxon>Verrucomicrobiales</taxon>
        <taxon>Verrucomicrobiaceae</taxon>
        <taxon>Luteolibacter</taxon>
    </lineage>
</organism>
<protein>
    <submittedName>
        <fullName evidence="9">Biopolymer transporter ExbD</fullName>
    </submittedName>
</protein>
<dbReference type="EMBL" id="JAPDDT010000014">
    <property type="protein sequence ID" value="MCW1925488.1"/>
    <property type="molecule type" value="Genomic_DNA"/>
</dbReference>